<protein>
    <submittedName>
        <fullName evidence="1">Uncharacterized protein</fullName>
    </submittedName>
</protein>
<evidence type="ECO:0000313" key="1">
    <source>
        <dbReference type="EMBL" id="KAJ8671355.1"/>
    </source>
</evidence>
<accession>A0ACC2NPA2</accession>
<proteinExistence type="predicted"/>
<gene>
    <name evidence="1" type="ORF">QAD02_002614</name>
</gene>
<organism evidence="1 2">
    <name type="scientific">Eretmocerus hayati</name>
    <dbReference type="NCBI Taxonomy" id="131215"/>
    <lineage>
        <taxon>Eukaryota</taxon>
        <taxon>Metazoa</taxon>
        <taxon>Ecdysozoa</taxon>
        <taxon>Arthropoda</taxon>
        <taxon>Hexapoda</taxon>
        <taxon>Insecta</taxon>
        <taxon>Pterygota</taxon>
        <taxon>Neoptera</taxon>
        <taxon>Endopterygota</taxon>
        <taxon>Hymenoptera</taxon>
        <taxon>Apocrita</taxon>
        <taxon>Proctotrupomorpha</taxon>
        <taxon>Chalcidoidea</taxon>
        <taxon>Aphelinidae</taxon>
        <taxon>Aphelininae</taxon>
        <taxon>Eretmocerus</taxon>
    </lineage>
</organism>
<comment type="caution">
    <text evidence="1">The sequence shown here is derived from an EMBL/GenBank/DDBJ whole genome shotgun (WGS) entry which is preliminary data.</text>
</comment>
<reference evidence="1" key="1">
    <citation type="submission" date="2023-04" db="EMBL/GenBank/DDBJ databases">
        <title>A chromosome-level genome assembly of the parasitoid wasp Eretmocerus hayati.</title>
        <authorList>
            <person name="Zhong Y."/>
            <person name="Liu S."/>
            <person name="Liu Y."/>
        </authorList>
    </citation>
    <scope>NUCLEOTIDE SEQUENCE</scope>
    <source>
        <strain evidence="1">ZJU_SS_LIU_2023</strain>
    </source>
</reference>
<evidence type="ECO:0000313" key="2">
    <source>
        <dbReference type="Proteomes" id="UP001239111"/>
    </source>
</evidence>
<sequence length="541" mass="61593">MSDQGEKYHSKYKYQIGEFVGCLNEKGQAELDIVPSLWIRYKFSESKLILKYPDNNSSESFEQLQNMVKLQKEPSKSWPAWDVEIKGGANDYETAVKRMEILKTNPYAFTTDQEENFQAKAQQQTELYKKEALHKVMTISKQSDDQIESSSEELLDSEHSYSSSESDGSSKVAAKSAATKRKKSGSRSDSRKNLNSGTSGRKKSSGQASAKKPKKDQGTPSSSRNASLNDLDSSDENPKFRNQRKSRNESAVKSSKQTVLKFLPKLKQSNHPQNEQNDCSRHERINDGRSKSATFLSSVSQQQESEPISTSHNDNSKRAANNSQSTVNSSDRRPMNPSTGEASQMQPNKYSKYSEETQIILKFMASLKVDVQELRKDVKQLMNEQTSTNNFELLNELEKLEIKWPLETEEQWDKFNDELKKKGDLFRYFIKALKNEIDRRGNSPTKSMHNICRLIFVKDLIMKFTPLSQGKDEKKTLVFKEYFVYSVVRDVLYGYHTSGKHSIGKKEYHDALRLAFGNGKDWGGRAKVGPVHGNHTLDGNE</sequence>
<dbReference type="Proteomes" id="UP001239111">
    <property type="component" value="Chromosome 3"/>
</dbReference>
<keyword evidence="2" id="KW-1185">Reference proteome</keyword>
<name>A0ACC2NPA2_9HYME</name>
<dbReference type="EMBL" id="CM056743">
    <property type="protein sequence ID" value="KAJ8671355.1"/>
    <property type="molecule type" value="Genomic_DNA"/>
</dbReference>